<name>A0AAV5W9I3_9BILA</name>
<dbReference type="EMBL" id="BTSY01000005">
    <property type="protein sequence ID" value="GMT27404.1"/>
    <property type="molecule type" value="Genomic_DNA"/>
</dbReference>
<organism evidence="1 2">
    <name type="scientific">Pristionchus fissidentatus</name>
    <dbReference type="NCBI Taxonomy" id="1538716"/>
    <lineage>
        <taxon>Eukaryota</taxon>
        <taxon>Metazoa</taxon>
        <taxon>Ecdysozoa</taxon>
        <taxon>Nematoda</taxon>
        <taxon>Chromadorea</taxon>
        <taxon>Rhabditida</taxon>
        <taxon>Rhabditina</taxon>
        <taxon>Diplogasteromorpha</taxon>
        <taxon>Diplogasteroidea</taxon>
        <taxon>Neodiplogasteridae</taxon>
        <taxon>Pristionchus</taxon>
    </lineage>
</organism>
<accession>A0AAV5W9I3</accession>
<proteinExistence type="predicted"/>
<evidence type="ECO:0000313" key="2">
    <source>
        <dbReference type="Proteomes" id="UP001432322"/>
    </source>
</evidence>
<keyword evidence="2" id="KW-1185">Reference proteome</keyword>
<dbReference type="Proteomes" id="UP001432322">
    <property type="component" value="Unassembled WGS sequence"/>
</dbReference>
<sequence length="68" mass="8200">CNNIISIQKKNRVSFVRDCTNKKFLEFLRYNPAKLHFISFITSPEVMSDFPFEDKKFDFMTERNTQFP</sequence>
<evidence type="ECO:0000313" key="1">
    <source>
        <dbReference type="EMBL" id="GMT27404.1"/>
    </source>
</evidence>
<comment type="caution">
    <text evidence="1">The sequence shown here is derived from an EMBL/GenBank/DDBJ whole genome shotgun (WGS) entry which is preliminary data.</text>
</comment>
<dbReference type="AlphaFoldDB" id="A0AAV5W9I3"/>
<gene>
    <name evidence="1" type="ORF">PFISCL1PPCAC_18701</name>
</gene>
<reference evidence="1" key="1">
    <citation type="submission" date="2023-10" db="EMBL/GenBank/DDBJ databases">
        <title>Genome assembly of Pristionchus species.</title>
        <authorList>
            <person name="Yoshida K."/>
            <person name="Sommer R.J."/>
        </authorList>
    </citation>
    <scope>NUCLEOTIDE SEQUENCE</scope>
    <source>
        <strain evidence="1">RS5133</strain>
    </source>
</reference>
<feature type="non-terminal residue" evidence="1">
    <location>
        <position position="1"/>
    </location>
</feature>
<protein>
    <submittedName>
        <fullName evidence="1">Uncharacterized protein</fullName>
    </submittedName>
</protein>
<feature type="non-terminal residue" evidence="1">
    <location>
        <position position="68"/>
    </location>
</feature>